<feature type="signal peptide" evidence="1">
    <location>
        <begin position="1"/>
        <end position="20"/>
    </location>
</feature>
<keyword evidence="4" id="KW-1185">Reference proteome</keyword>
<reference evidence="3 4" key="1">
    <citation type="submission" date="2019-11" db="EMBL/GenBank/DDBJ databases">
        <title>Type strains purchased from KCTC, JCM and DSMZ.</title>
        <authorList>
            <person name="Lu H."/>
        </authorList>
    </citation>
    <scope>NUCLEOTIDE SEQUENCE [LARGE SCALE GENOMIC DNA]</scope>
    <source>
        <strain evidence="3 4">JCM 31587</strain>
    </source>
</reference>
<proteinExistence type="predicted"/>
<dbReference type="OrthoDB" id="8589964at2"/>
<evidence type="ECO:0000259" key="2">
    <source>
        <dbReference type="Pfam" id="PF09832"/>
    </source>
</evidence>
<gene>
    <name evidence="3" type="ORF">GM658_08390</name>
</gene>
<evidence type="ECO:0000256" key="1">
    <source>
        <dbReference type="SAM" id="SignalP"/>
    </source>
</evidence>
<accession>A0A6L6QE28</accession>
<name>A0A6L6QE28_9BURK</name>
<dbReference type="RefSeq" id="WP_155453565.1">
    <property type="nucleotide sequence ID" value="NZ_WNKX01000005.1"/>
</dbReference>
<evidence type="ECO:0000313" key="4">
    <source>
        <dbReference type="Proteomes" id="UP000472320"/>
    </source>
</evidence>
<comment type="caution">
    <text evidence="3">The sequence shown here is derived from an EMBL/GenBank/DDBJ whole genome shotgun (WGS) entry which is preliminary data.</text>
</comment>
<protein>
    <submittedName>
        <fullName evidence="3">DUF2059 domain-containing protein</fullName>
    </submittedName>
</protein>
<dbReference type="InterPro" id="IPR018637">
    <property type="entry name" value="DUF2059"/>
</dbReference>
<dbReference type="Proteomes" id="UP000472320">
    <property type="component" value="Unassembled WGS sequence"/>
</dbReference>
<dbReference type="EMBL" id="WNKX01000005">
    <property type="protein sequence ID" value="MTW10622.1"/>
    <property type="molecule type" value="Genomic_DNA"/>
</dbReference>
<sequence length="176" mass="19469">MKKIIVALIASLALAQGAYAAEPAPANATTAAVRDLLDAMHYRATWQASVEQMSKAMPNMMRQQAEAAINGNTSLTDVQRKEQMKKLDADLPKMAEVIRNVMNDPAVISEMETEVVALYARHFSADEVKQIAAYYRTPIGAKSLQLMPQIMGESMAISQRVTGPRIQKAMEQFRKK</sequence>
<dbReference type="AlphaFoldDB" id="A0A6L6QE28"/>
<feature type="chain" id="PRO_5026901593" evidence="1">
    <location>
        <begin position="21"/>
        <end position="176"/>
    </location>
</feature>
<dbReference type="Pfam" id="PF09832">
    <property type="entry name" value="DUF2059"/>
    <property type="match status" value="1"/>
</dbReference>
<feature type="domain" description="DUF2059" evidence="2">
    <location>
        <begin position="110"/>
        <end position="161"/>
    </location>
</feature>
<evidence type="ECO:0000313" key="3">
    <source>
        <dbReference type="EMBL" id="MTW10622.1"/>
    </source>
</evidence>
<organism evidence="3 4">
    <name type="scientific">Massilia eburnea</name>
    <dbReference type="NCBI Taxonomy" id="1776165"/>
    <lineage>
        <taxon>Bacteria</taxon>
        <taxon>Pseudomonadati</taxon>
        <taxon>Pseudomonadota</taxon>
        <taxon>Betaproteobacteria</taxon>
        <taxon>Burkholderiales</taxon>
        <taxon>Oxalobacteraceae</taxon>
        <taxon>Telluria group</taxon>
        <taxon>Massilia</taxon>
    </lineage>
</organism>
<keyword evidence="1" id="KW-0732">Signal</keyword>